<gene>
    <name evidence="1" type="ORF">AB5J57_18140</name>
</gene>
<sequence length="144" mass="15828">MNGPRRRALLASVNPMLEPGERIELVTIVTTSPVSFGRTAAFAVASAIVSGGTTTMAPAPTAMHLVMTDRRFFLFRAEPMLVWPRELVMAFPRAGLVRSEIDDRKINSSLILSYPGHEQSLQLTFTAFNRKKRNQMAAAVPVAD</sequence>
<dbReference type="RefSeq" id="WP_369157074.1">
    <property type="nucleotide sequence ID" value="NZ_CP163429.1"/>
</dbReference>
<reference evidence="1" key="1">
    <citation type="submission" date="2024-07" db="EMBL/GenBank/DDBJ databases">
        <authorList>
            <person name="Yu S.T."/>
        </authorList>
    </citation>
    <scope>NUCLEOTIDE SEQUENCE</scope>
    <source>
        <strain evidence="1">R02</strain>
    </source>
</reference>
<organism evidence="1">
    <name type="scientific">Streptomyces sp. R02</name>
    <dbReference type="NCBI Taxonomy" id="3238623"/>
    <lineage>
        <taxon>Bacteria</taxon>
        <taxon>Bacillati</taxon>
        <taxon>Actinomycetota</taxon>
        <taxon>Actinomycetes</taxon>
        <taxon>Kitasatosporales</taxon>
        <taxon>Streptomycetaceae</taxon>
        <taxon>Streptomyces</taxon>
    </lineage>
</organism>
<proteinExistence type="predicted"/>
<evidence type="ECO:0000313" key="1">
    <source>
        <dbReference type="EMBL" id="XDP95317.1"/>
    </source>
</evidence>
<dbReference type="AlphaFoldDB" id="A0AB39LN41"/>
<dbReference type="EMBL" id="CP163429">
    <property type="protein sequence ID" value="XDP95317.1"/>
    <property type="molecule type" value="Genomic_DNA"/>
</dbReference>
<protein>
    <submittedName>
        <fullName evidence="1">Uncharacterized protein</fullName>
    </submittedName>
</protein>
<name>A0AB39LN41_9ACTN</name>
<accession>A0AB39LN41</accession>